<evidence type="ECO:0000313" key="2">
    <source>
        <dbReference type="EMBL" id="TFY82783.1"/>
    </source>
</evidence>
<evidence type="ECO:0000313" key="3">
    <source>
        <dbReference type="Proteomes" id="UP000298061"/>
    </source>
</evidence>
<evidence type="ECO:0000256" key="1">
    <source>
        <dbReference type="SAM" id="MobiDB-lite"/>
    </source>
</evidence>
<protein>
    <submittedName>
        <fullName evidence="2">Uncharacterized protein</fullName>
    </submittedName>
</protein>
<keyword evidence="3" id="KW-1185">Reference proteome</keyword>
<gene>
    <name evidence="2" type="ORF">EWM64_g1232</name>
</gene>
<reference evidence="2 3" key="1">
    <citation type="submission" date="2019-02" db="EMBL/GenBank/DDBJ databases">
        <title>Genome sequencing of the rare red list fungi Hericium alpestre (H. flagellum).</title>
        <authorList>
            <person name="Buettner E."/>
            <person name="Kellner H."/>
        </authorList>
    </citation>
    <scope>NUCLEOTIDE SEQUENCE [LARGE SCALE GENOMIC DNA]</scope>
    <source>
        <strain evidence="2 3">DSM 108284</strain>
    </source>
</reference>
<dbReference type="AlphaFoldDB" id="A0A4Z0A8Y6"/>
<dbReference type="EMBL" id="SFCI01000079">
    <property type="protein sequence ID" value="TFY82783.1"/>
    <property type="molecule type" value="Genomic_DNA"/>
</dbReference>
<accession>A0A4Z0A8Y6</accession>
<dbReference type="Proteomes" id="UP000298061">
    <property type="component" value="Unassembled WGS sequence"/>
</dbReference>
<sequence>MPTFTDLLVLEPYIGTARLDFDANLGLIFRFEDSYDVRIEDSGSGVLWVGHGTALDSGVLGPFDADRFLQDWLQQGPGKEELAAMQSAYLDAGLDKGMYNLYSEEEEEERESAKAEEEEEDAYDNEG</sequence>
<proteinExistence type="predicted"/>
<name>A0A4Z0A8Y6_9AGAM</name>
<comment type="caution">
    <text evidence="2">The sequence shown here is derived from an EMBL/GenBank/DDBJ whole genome shotgun (WGS) entry which is preliminary data.</text>
</comment>
<feature type="region of interest" description="Disordered" evidence="1">
    <location>
        <begin position="103"/>
        <end position="127"/>
    </location>
</feature>
<organism evidence="2 3">
    <name type="scientific">Hericium alpestre</name>
    <dbReference type="NCBI Taxonomy" id="135208"/>
    <lineage>
        <taxon>Eukaryota</taxon>
        <taxon>Fungi</taxon>
        <taxon>Dikarya</taxon>
        <taxon>Basidiomycota</taxon>
        <taxon>Agaricomycotina</taxon>
        <taxon>Agaricomycetes</taxon>
        <taxon>Russulales</taxon>
        <taxon>Hericiaceae</taxon>
        <taxon>Hericium</taxon>
    </lineage>
</organism>